<evidence type="ECO:0000256" key="1">
    <source>
        <dbReference type="SAM" id="Phobius"/>
    </source>
</evidence>
<accession>A0A376C025</accession>
<reference evidence="2 3" key="1">
    <citation type="submission" date="2018-06" db="EMBL/GenBank/DDBJ databases">
        <authorList>
            <consortium name="Pathogen Informatics"/>
            <person name="Doyle S."/>
        </authorList>
    </citation>
    <scope>NUCLEOTIDE SEQUENCE [LARGE SCALE GENOMIC DNA]</scope>
    <source>
        <strain evidence="2 3">NCTC11661</strain>
    </source>
</reference>
<feature type="transmembrane region" description="Helical" evidence="1">
    <location>
        <begin position="103"/>
        <end position="122"/>
    </location>
</feature>
<dbReference type="RefSeq" id="WP_002687208.1">
    <property type="nucleotide sequence ID" value="NZ_UFTJ01000001.1"/>
</dbReference>
<organism evidence="2 3">
    <name type="scientific">Bergeyella zoohelcum</name>
    <dbReference type="NCBI Taxonomy" id="1015"/>
    <lineage>
        <taxon>Bacteria</taxon>
        <taxon>Pseudomonadati</taxon>
        <taxon>Bacteroidota</taxon>
        <taxon>Flavobacteriia</taxon>
        <taxon>Flavobacteriales</taxon>
        <taxon>Weeksellaceae</taxon>
        <taxon>Bergeyella</taxon>
    </lineage>
</organism>
<feature type="transmembrane region" description="Helical" evidence="1">
    <location>
        <begin position="63"/>
        <end position="83"/>
    </location>
</feature>
<name>A0A376C025_9FLAO</name>
<protein>
    <submittedName>
        <fullName evidence="2">Protein of uncharacterized function (DUF2809)</fullName>
    </submittedName>
</protein>
<dbReference type="Proteomes" id="UP000255515">
    <property type="component" value="Unassembled WGS sequence"/>
</dbReference>
<evidence type="ECO:0000313" key="3">
    <source>
        <dbReference type="Proteomes" id="UP000255515"/>
    </source>
</evidence>
<gene>
    <name evidence="2" type="ORF">NCTC11661_00235</name>
</gene>
<feature type="transmembrane region" description="Helical" evidence="1">
    <location>
        <begin position="12"/>
        <end position="31"/>
    </location>
</feature>
<evidence type="ECO:0000313" key="2">
    <source>
        <dbReference type="EMBL" id="SSZ46590.1"/>
    </source>
</evidence>
<keyword evidence="1" id="KW-1133">Transmembrane helix</keyword>
<feature type="transmembrane region" description="Helical" evidence="1">
    <location>
        <begin position="37"/>
        <end position="56"/>
    </location>
</feature>
<dbReference type="AlphaFoldDB" id="A0A376C025"/>
<keyword evidence="1" id="KW-0812">Transmembrane</keyword>
<keyword evidence="1" id="KW-0472">Membrane</keyword>
<dbReference type="Pfam" id="PF10990">
    <property type="entry name" value="DUF2809"/>
    <property type="match status" value="1"/>
</dbReference>
<dbReference type="EMBL" id="UFTJ01000001">
    <property type="protein sequence ID" value="SSZ46590.1"/>
    <property type="molecule type" value="Genomic_DNA"/>
</dbReference>
<dbReference type="InterPro" id="IPR021257">
    <property type="entry name" value="DUF2809"/>
</dbReference>
<proteinExistence type="predicted"/>
<sequence length="132" mass="15298">MKKGIHFNLKYFLFSVLLFIVEVVIAVYLSHYQFIRAYLGDVIVVMLIYSLVLTFFDIYHKGRLILGIFIFSVAVEVAQYFHIADRLGFQQGSIPHIVIGNSFSWWDMVCYGVGCVILYGLYQAFKYNKQSS</sequence>